<dbReference type="PANTHER" id="PTHR10357:SF225">
    <property type="entry name" value="MALTASE 1-LIKE PROTEIN"/>
    <property type="match status" value="1"/>
</dbReference>
<accession>A0A9P0KDZ7</accession>
<dbReference type="SUPFAM" id="SSF51445">
    <property type="entry name" value="(Trans)glycosidases"/>
    <property type="match status" value="1"/>
</dbReference>
<comment type="caution">
    <text evidence="3">The sequence shown here is derived from an EMBL/GenBank/DDBJ whole genome shotgun (WGS) entry which is preliminary data.</text>
</comment>
<dbReference type="Proteomes" id="UP001152888">
    <property type="component" value="Unassembled WGS sequence"/>
</dbReference>
<sequence>MDSFLRVNQQTLPASPTNSLIPDDVASICPLITPSPPTNALVNPEPEPNEPSFTIGEELAAKLKEVRDHDKADSASSSSSALAEPACTQLLNHRNNYHHITKTEETELQEANGKTQPLQLTFRNPPDNYFFMSWNWPLIRKISMWTLLAGLAAMVALVIAMISALPKTCNPPTQWYQGNLFYEIFPASFYSGSQQMEGDLRGISTKADYLVKLGVRAVRLNSIFNSPNYPKDFDNVTSLTEIAKSLGDLEDFKNMATHLRSKNISVVLDLPVYPYVKRLSNKRIKELKNESDTGPHEFLRTPREDDLDAIEDAILHWTTNGADGFYLKGLEYMMNDPNLASSLRRWKKILGQDRILMINEALFRNCPQPIMNILLNNVDLIDINIDLSKGATSVSKQIFNLQNGTLFSKPGMPWIHWSIGNVYSRRLANILPYANGTLGATLLELMLPGTPSIFYGDEIGLQEISDTEGERQDIKHLHQLTMMPWPNHRLNVLPWIYGGAVTSYNFEQTDAISKMMALRMESPSIYMNAVYKEGINKANVEVKYAQNEFLVLQRWYPRRKAYVVACNLGSERLSTDLSTLLYAGEVVVGPRANSKPGTISFKEISLWPGESVVIVLN</sequence>
<name>A0A9P0KDZ7_ACAOB</name>
<dbReference type="CDD" id="cd00551">
    <property type="entry name" value="AmyAc_family"/>
    <property type="match status" value="1"/>
</dbReference>
<dbReference type="AlphaFoldDB" id="A0A9P0KDZ7"/>
<gene>
    <name evidence="3" type="ORF">ACAOBT_LOCUS10574</name>
</gene>
<dbReference type="InterPro" id="IPR017853">
    <property type="entry name" value="GH"/>
</dbReference>
<protein>
    <recommendedName>
        <fullName evidence="2">Glycosyl hydrolase family 13 catalytic domain-containing protein</fullName>
    </recommendedName>
</protein>
<dbReference type="EMBL" id="CAKOFQ010006810">
    <property type="protein sequence ID" value="CAH1973483.1"/>
    <property type="molecule type" value="Genomic_DNA"/>
</dbReference>
<keyword evidence="1" id="KW-0472">Membrane</keyword>
<evidence type="ECO:0000259" key="2">
    <source>
        <dbReference type="SMART" id="SM00642"/>
    </source>
</evidence>
<reference evidence="3" key="1">
    <citation type="submission" date="2022-03" db="EMBL/GenBank/DDBJ databases">
        <authorList>
            <person name="Sayadi A."/>
        </authorList>
    </citation>
    <scope>NUCLEOTIDE SEQUENCE</scope>
</reference>
<proteinExistence type="predicted"/>
<evidence type="ECO:0000313" key="3">
    <source>
        <dbReference type="EMBL" id="CAH1973483.1"/>
    </source>
</evidence>
<dbReference type="SMART" id="SM00642">
    <property type="entry name" value="Aamy"/>
    <property type="match status" value="1"/>
</dbReference>
<organism evidence="3 4">
    <name type="scientific">Acanthoscelides obtectus</name>
    <name type="common">Bean weevil</name>
    <name type="synonym">Bruchus obtectus</name>
    <dbReference type="NCBI Taxonomy" id="200917"/>
    <lineage>
        <taxon>Eukaryota</taxon>
        <taxon>Metazoa</taxon>
        <taxon>Ecdysozoa</taxon>
        <taxon>Arthropoda</taxon>
        <taxon>Hexapoda</taxon>
        <taxon>Insecta</taxon>
        <taxon>Pterygota</taxon>
        <taxon>Neoptera</taxon>
        <taxon>Endopterygota</taxon>
        <taxon>Coleoptera</taxon>
        <taxon>Polyphaga</taxon>
        <taxon>Cucujiformia</taxon>
        <taxon>Chrysomeloidea</taxon>
        <taxon>Chrysomelidae</taxon>
        <taxon>Bruchinae</taxon>
        <taxon>Bruchini</taxon>
        <taxon>Acanthoscelides</taxon>
    </lineage>
</organism>
<dbReference type="OrthoDB" id="1740265at2759"/>
<dbReference type="GO" id="GO:0005975">
    <property type="term" value="P:carbohydrate metabolic process"/>
    <property type="evidence" value="ECO:0007669"/>
    <property type="project" value="InterPro"/>
</dbReference>
<dbReference type="Gene3D" id="3.20.20.80">
    <property type="entry name" value="Glycosidases"/>
    <property type="match status" value="1"/>
</dbReference>
<dbReference type="InterPro" id="IPR006047">
    <property type="entry name" value="GH13_cat_dom"/>
</dbReference>
<feature type="transmembrane region" description="Helical" evidence="1">
    <location>
        <begin position="142"/>
        <end position="165"/>
    </location>
</feature>
<keyword evidence="4" id="KW-1185">Reference proteome</keyword>
<keyword evidence="1" id="KW-0812">Transmembrane</keyword>
<evidence type="ECO:0000313" key="4">
    <source>
        <dbReference type="Proteomes" id="UP001152888"/>
    </source>
</evidence>
<dbReference type="Pfam" id="PF00128">
    <property type="entry name" value="Alpha-amylase"/>
    <property type="match status" value="1"/>
</dbReference>
<dbReference type="PANTHER" id="PTHR10357">
    <property type="entry name" value="ALPHA-AMYLASE FAMILY MEMBER"/>
    <property type="match status" value="1"/>
</dbReference>
<feature type="domain" description="Glycosyl hydrolase family 13 catalytic" evidence="2">
    <location>
        <begin position="183"/>
        <end position="496"/>
    </location>
</feature>
<keyword evidence="1" id="KW-1133">Transmembrane helix</keyword>
<evidence type="ECO:0000256" key="1">
    <source>
        <dbReference type="SAM" id="Phobius"/>
    </source>
</evidence>